<evidence type="ECO:0000256" key="3">
    <source>
        <dbReference type="ARBA" id="ARBA00022960"/>
    </source>
</evidence>
<evidence type="ECO:0000313" key="8">
    <source>
        <dbReference type="EMBL" id="SNB71139.1"/>
    </source>
</evidence>
<dbReference type="Proteomes" id="UP000198418">
    <property type="component" value="Unassembled WGS sequence"/>
</dbReference>
<dbReference type="GO" id="GO:0008360">
    <property type="term" value="P:regulation of cell shape"/>
    <property type="evidence" value="ECO:0007669"/>
    <property type="project" value="UniProtKB-KW"/>
</dbReference>
<dbReference type="PANTHER" id="PTHR21198">
    <property type="entry name" value="GLUTAMATE RACEMASE"/>
    <property type="match status" value="1"/>
</dbReference>
<organism evidence="8 9">
    <name type="scientific">Rhodoblastus acidophilus</name>
    <name type="common">Rhodopseudomonas acidophila</name>
    <dbReference type="NCBI Taxonomy" id="1074"/>
    <lineage>
        <taxon>Bacteria</taxon>
        <taxon>Pseudomonadati</taxon>
        <taxon>Pseudomonadota</taxon>
        <taxon>Alphaproteobacteria</taxon>
        <taxon>Hyphomicrobiales</taxon>
        <taxon>Rhodoblastaceae</taxon>
        <taxon>Rhodoblastus</taxon>
    </lineage>
</organism>
<keyword evidence="3 7" id="KW-0133">Cell shape</keyword>
<dbReference type="InterPro" id="IPR015942">
    <property type="entry name" value="Asp/Glu/hydantoin_racemase"/>
</dbReference>
<dbReference type="InterPro" id="IPR001920">
    <property type="entry name" value="Asp/Glu_race"/>
</dbReference>
<dbReference type="InterPro" id="IPR033134">
    <property type="entry name" value="Asp/Glu_racemase_AS_2"/>
</dbReference>
<proteinExistence type="inferred from homology"/>
<dbReference type="GO" id="GO:0009252">
    <property type="term" value="P:peptidoglycan biosynthetic process"/>
    <property type="evidence" value="ECO:0007669"/>
    <property type="project" value="UniProtKB-UniRule"/>
</dbReference>
<gene>
    <name evidence="7" type="primary">murI</name>
    <name evidence="8" type="ORF">SAMN06265338_10493</name>
</gene>
<comment type="similarity">
    <text evidence="7">Belongs to the aspartate/glutamate racemases family.</text>
</comment>
<feature type="active site" description="Proton donor/acceptor" evidence="7">
    <location>
        <position position="192"/>
    </location>
</feature>
<dbReference type="InterPro" id="IPR004391">
    <property type="entry name" value="Glu_race"/>
</dbReference>
<feature type="binding site" evidence="7">
    <location>
        <begin position="14"/>
        <end position="15"/>
    </location>
    <ligand>
        <name>substrate</name>
    </ligand>
</feature>
<protein>
    <recommendedName>
        <fullName evidence="2 7">Glutamate racemase</fullName>
        <ecNumber evidence="2 7">5.1.1.3</ecNumber>
    </recommendedName>
</protein>
<keyword evidence="9" id="KW-1185">Reference proteome</keyword>
<feature type="active site" description="Proton donor/acceptor" evidence="7">
    <location>
        <position position="78"/>
    </location>
</feature>
<keyword evidence="6 7" id="KW-0961">Cell wall biogenesis/degradation</keyword>
<feature type="binding site" evidence="7">
    <location>
        <begin position="193"/>
        <end position="194"/>
    </location>
    <ligand>
        <name>substrate</name>
    </ligand>
</feature>
<evidence type="ECO:0000313" key="9">
    <source>
        <dbReference type="Proteomes" id="UP000198418"/>
    </source>
</evidence>
<dbReference type="PROSITE" id="PS00924">
    <property type="entry name" value="ASP_GLU_RACEMASE_2"/>
    <property type="match status" value="1"/>
</dbReference>
<evidence type="ECO:0000256" key="4">
    <source>
        <dbReference type="ARBA" id="ARBA00022984"/>
    </source>
</evidence>
<accession>A0A212RFV5</accession>
<dbReference type="OrthoDB" id="9801055at2"/>
<evidence type="ECO:0000256" key="1">
    <source>
        <dbReference type="ARBA" id="ARBA00001602"/>
    </source>
</evidence>
<feature type="binding site" evidence="7">
    <location>
        <begin position="46"/>
        <end position="47"/>
    </location>
    <ligand>
        <name>substrate</name>
    </ligand>
</feature>
<dbReference type="NCBIfam" id="TIGR00067">
    <property type="entry name" value="glut_race"/>
    <property type="match status" value="1"/>
</dbReference>
<dbReference type="InterPro" id="IPR018187">
    <property type="entry name" value="Asp/Glu_racemase_AS_1"/>
</dbReference>
<name>A0A212RFV5_RHOAC</name>
<evidence type="ECO:0000256" key="5">
    <source>
        <dbReference type="ARBA" id="ARBA00023235"/>
    </source>
</evidence>
<evidence type="ECO:0000256" key="6">
    <source>
        <dbReference type="ARBA" id="ARBA00023316"/>
    </source>
</evidence>
<dbReference type="PROSITE" id="PS00923">
    <property type="entry name" value="ASP_GLU_RACEMASE_1"/>
    <property type="match status" value="1"/>
</dbReference>
<keyword evidence="5 7" id="KW-0413">Isomerase</keyword>
<dbReference type="AlphaFoldDB" id="A0A212RFV5"/>
<dbReference type="EC" id="5.1.1.3" evidence="2 7"/>
<dbReference type="GO" id="GO:0071555">
    <property type="term" value="P:cell wall organization"/>
    <property type="evidence" value="ECO:0007669"/>
    <property type="project" value="UniProtKB-KW"/>
</dbReference>
<dbReference type="GO" id="GO:0008881">
    <property type="term" value="F:glutamate racemase activity"/>
    <property type="evidence" value="ECO:0007669"/>
    <property type="project" value="UniProtKB-UniRule"/>
</dbReference>
<dbReference type="UniPathway" id="UPA00219"/>
<feature type="binding site" evidence="7">
    <location>
        <begin position="79"/>
        <end position="80"/>
    </location>
    <ligand>
        <name>substrate</name>
    </ligand>
</feature>
<reference evidence="9" key="1">
    <citation type="submission" date="2017-06" db="EMBL/GenBank/DDBJ databases">
        <authorList>
            <person name="Varghese N."/>
            <person name="Submissions S."/>
        </authorList>
    </citation>
    <scope>NUCLEOTIDE SEQUENCE [LARGE SCALE GENOMIC DNA]</scope>
    <source>
        <strain evidence="9">DSM 137</strain>
    </source>
</reference>
<dbReference type="SUPFAM" id="SSF53681">
    <property type="entry name" value="Aspartate/glutamate racemase"/>
    <property type="match status" value="2"/>
</dbReference>
<comment type="catalytic activity">
    <reaction evidence="1 7">
        <text>L-glutamate = D-glutamate</text>
        <dbReference type="Rhea" id="RHEA:12813"/>
        <dbReference type="ChEBI" id="CHEBI:29985"/>
        <dbReference type="ChEBI" id="CHEBI:29986"/>
        <dbReference type="EC" id="5.1.1.3"/>
    </reaction>
</comment>
<dbReference type="PANTHER" id="PTHR21198:SF2">
    <property type="entry name" value="GLUTAMATE RACEMASE"/>
    <property type="match status" value="1"/>
</dbReference>
<dbReference type="RefSeq" id="WP_088520561.1">
    <property type="nucleotide sequence ID" value="NZ_FYDG01000004.1"/>
</dbReference>
<dbReference type="HAMAP" id="MF_00258">
    <property type="entry name" value="Glu_racemase"/>
    <property type="match status" value="1"/>
</dbReference>
<dbReference type="Gene3D" id="3.40.50.1860">
    <property type="match status" value="2"/>
</dbReference>
<evidence type="ECO:0000256" key="2">
    <source>
        <dbReference type="ARBA" id="ARBA00013090"/>
    </source>
</evidence>
<dbReference type="EMBL" id="FYDG01000004">
    <property type="protein sequence ID" value="SNB71139.1"/>
    <property type="molecule type" value="Genomic_DNA"/>
</dbReference>
<evidence type="ECO:0000256" key="7">
    <source>
        <dbReference type="HAMAP-Rule" id="MF_00258"/>
    </source>
</evidence>
<sequence>MIAASIRAKILVFDSGLGGLTVLRALMKQRPDADFVYAADDLGFPYGPRPEAEVVALVTRAMERLIAADKPDCIVIACNTASTLVLPHLRAKWPIPFVGTVPAIKPAAEFSSTRLISILATPGTVSRDYTRKLVEKFARHCDVTLVGAKKLAPLAEAFMHGEQLDDNEIAAEIAPCFVADGARKTDCVVLACTHYPLLCEKFVRLAPWPVHWIDPAPAIARRADHVLRDKFPAGRGGGGFTFRYTSGAAPGEKLLAALNAFLPARPIETGADMRAEASAPAK</sequence>
<comment type="function">
    <text evidence="7">Provides the (R)-glutamate required for cell wall biosynthesis.</text>
</comment>
<keyword evidence="4 7" id="KW-0573">Peptidoglycan synthesis</keyword>
<dbReference type="Pfam" id="PF01177">
    <property type="entry name" value="Asp_Glu_race"/>
    <property type="match status" value="1"/>
</dbReference>
<comment type="pathway">
    <text evidence="7">Cell wall biogenesis; peptidoglycan biosynthesis.</text>
</comment>